<dbReference type="GO" id="GO:0004672">
    <property type="term" value="F:protein kinase activity"/>
    <property type="evidence" value="ECO:0007669"/>
    <property type="project" value="InterPro"/>
</dbReference>
<dbReference type="FunFam" id="1.10.510.10:FF:000095">
    <property type="entry name" value="protein STRUBBELIG-RECEPTOR FAMILY 8"/>
    <property type="match status" value="1"/>
</dbReference>
<dbReference type="SUPFAM" id="SSF56112">
    <property type="entry name" value="Protein kinase-like (PK-like)"/>
    <property type="match status" value="1"/>
</dbReference>
<dbReference type="PIRSF" id="PIRSF000654">
    <property type="entry name" value="Integrin-linked_kinase"/>
    <property type="match status" value="1"/>
</dbReference>
<sequence>MGTFSHPNILKLLGYCQKKEKLLLVYEFMRKGSLDYHLFGKDVKLPTPSWDIRIKIAIGVAQGLVFLHATKSNVIFRDIKASNILLDEEYNAKLSDFGVARLGPINGKSHVTTRVVGTYGYVAPEYVSTGHLYVKSDVYGFGMVLLEIITGLRAVDTKRACSQQCLVDWIRPYLANTEKLKRIMDARMEQAYPLNGAIKAARLIQNCLVLYPNQRPSMEEVVTSLEEIKAIKM</sequence>
<evidence type="ECO:0000313" key="2">
    <source>
        <dbReference type="EMBL" id="KAJ9554638.1"/>
    </source>
</evidence>
<dbReference type="SMART" id="SM00220">
    <property type="entry name" value="S_TKc"/>
    <property type="match status" value="1"/>
</dbReference>
<comment type="caution">
    <text evidence="2">The sequence shown here is derived from an EMBL/GenBank/DDBJ whole genome shotgun (WGS) entry which is preliminary data.</text>
</comment>
<accession>A0AA38T5C0</accession>
<dbReference type="Gene3D" id="3.30.200.20">
    <property type="entry name" value="Phosphorylase Kinase, domain 1"/>
    <property type="match status" value="1"/>
</dbReference>
<keyword evidence="3" id="KW-1185">Reference proteome</keyword>
<reference evidence="2" key="1">
    <citation type="submission" date="2023-03" db="EMBL/GenBank/DDBJ databases">
        <title>Chromosome-scale reference genome and RAD-based genetic map of yellow starthistle (Centaurea solstitialis) reveal putative structural variation and QTLs associated with invader traits.</title>
        <authorList>
            <person name="Reatini B."/>
            <person name="Cang F.A."/>
            <person name="Jiang Q."/>
            <person name="Mckibben M.T.W."/>
            <person name="Barker M.S."/>
            <person name="Rieseberg L.H."/>
            <person name="Dlugosch K.M."/>
        </authorList>
    </citation>
    <scope>NUCLEOTIDE SEQUENCE</scope>
    <source>
        <strain evidence="2">CAN-66</strain>
        <tissue evidence="2">Leaf</tissue>
    </source>
</reference>
<dbReference type="PANTHER" id="PTHR45621">
    <property type="entry name" value="OS01G0588500 PROTEIN-RELATED"/>
    <property type="match status" value="1"/>
</dbReference>
<name>A0AA38T5C0_9ASTR</name>
<evidence type="ECO:0000313" key="3">
    <source>
        <dbReference type="Proteomes" id="UP001172457"/>
    </source>
</evidence>
<dbReference type="InterPro" id="IPR000719">
    <property type="entry name" value="Prot_kinase_dom"/>
</dbReference>
<dbReference type="InterPro" id="IPR050823">
    <property type="entry name" value="Plant_Ser_Thr_Prot_Kinase"/>
</dbReference>
<feature type="domain" description="Protein kinase" evidence="1">
    <location>
        <begin position="1"/>
        <end position="228"/>
    </location>
</feature>
<protein>
    <recommendedName>
        <fullName evidence="1">Protein kinase domain-containing protein</fullName>
    </recommendedName>
</protein>
<organism evidence="2 3">
    <name type="scientific">Centaurea solstitialis</name>
    <name type="common">yellow star-thistle</name>
    <dbReference type="NCBI Taxonomy" id="347529"/>
    <lineage>
        <taxon>Eukaryota</taxon>
        <taxon>Viridiplantae</taxon>
        <taxon>Streptophyta</taxon>
        <taxon>Embryophyta</taxon>
        <taxon>Tracheophyta</taxon>
        <taxon>Spermatophyta</taxon>
        <taxon>Magnoliopsida</taxon>
        <taxon>eudicotyledons</taxon>
        <taxon>Gunneridae</taxon>
        <taxon>Pentapetalae</taxon>
        <taxon>asterids</taxon>
        <taxon>campanulids</taxon>
        <taxon>Asterales</taxon>
        <taxon>Asteraceae</taxon>
        <taxon>Carduoideae</taxon>
        <taxon>Cardueae</taxon>
        <taxon>Centaureinae</taxon>
        <taxon>Centaurea</taxon>
    </lineage>
</organism>
<dbReference type="Proteomes" id="UP001172457">
    <property type="component" value="Chromosome 4"/>
</dbReference>
<dbReference type="EMBL" id="JARYMX010000004">
    <property type="protein sequence ID" value="KAJ9554638.1"/>
    <property type="molecule type" value="Genomic_DNA"/>
</dbReference>
<dbReference type="InterPro" id="IPR011009">
    <property type="entry name" value="Kinase-like_dom_sf"/>
</dbReference>
<dbReference type="GO" id="GO:0005524">
    <property type="term" value="F:ATP binding"/>
    <property type="evidence" value="ECO:0007669"/>
    <property type="project" value="InterPro"/>
</dbReference>
<dbReference type="Pfam" id="PF00069">
    <property type="entry name" value="Pkinase"/>
    <property type="match status" value="1"/>
</dbReference>
<dbReference type="AlphaFoldDB" id="A0AA38T5C0"/>
<dbReference type="Gene3D" id="1.10.510.10">
    <property type="entry name" value="Transferase(Phosphotransferase) domain 1"/>
    <property type="match status" value="1"/>
</dbReference>
<gene>
    <name evidence="2" type="ORF">OSB04_018683</name>
</gene>
<evidence type="ECO:0000259" key="1">
    <source>
        <dbReference type="PROSITE" id="PS50011"/>
    </source>
</evidence>
<dbReference type="PROSITE" id="PS50011">
    <property type="entry name" value="PROTEIN_KINASE_DOM"/>
    <property type="match status" value="1"/>
</dbReference>
<proteinExistence type="predicted"/>